<proteinExistence type="predicted"/>
<evidence type="ECO:0000313" key="3">
    <source>
        <dbReference type="Proteomes" id="UP001597469"/>
    </source>
</evidence>
<dbReference type="Pfam" id="PF04754">
    <property type="entry name" value="Transposase_31"/>
    <property type="match status" value="1"/>
</dbReference>
<dbReference type="PANTHER" id="PTHR34611">
    <property type="match status" value="1"/>
</dbReference>
<dbReference type="RefSeq" id="WP_381523510.1">
    <property type="nucleotide sequence ID" value="NZ_JBHULN010000007.1"/>
</dbReference>
<dbReference type="Proteomes" id="UP001597469">
    <property type="component" value="Unassembled WGS sequence"/>
</dbReference>
<name>A0ABW5M573_9BACT</name>
<sequence>MNHIHDRFFKSVFSQSGVVASLIADLFPPDLASAIAIDSLRLTNDSYIDDALNEHLADLVYECHFNDGLPFVVALLLEHKSYVELHPHLQLLRYMLNRWQEDLQHKRKLTPLFR</sequence>
<organism evidence="2 3">
    <name type="scientific">Spirosoma soli</name>
    <dbReference type="NCBI Taxonomy" id="1770529"/>
    <lineage>
        <taxon>Bacteria</taxon>
        <taxon>Pseudomonadati</taxon>
        <taxon>Bacteroidota</taxon>
        <taxon>Cytophagia</taxon>
        <taxon>Cytophagales</taxon>
        <taxon>Cytophagaceae</taxon>
        <taxon>Spirosoma</taxon>
    </lineage>
</organism>
<dbReference type="InterPro" id="IPR006842">
    <property type="entry name" value="Transposase_31"/>
</dbReference>
<feature type="domain" description="Transposase (putative) YhgA-like" evidence="1">
    <location>
        <begin position="5"/>
        <end position="111"/>
    </location>
</feature>
<dbReference type="PANTHER" id="PTHR34611:SF2">
    <property type="entry name" value="INACTIVE RECOMBINATION-PROMOTING NUCLEASE-LIKE PROTEIN RPNE-RELATED"/>
    <property type="match status" value="1"/>
</dbReference>
<evidence type="ECO:0000313" key="2">
    <source>
        <dbReference type="EMBL" id="MFD2571727.1"/>
    </source>
</evidence>
<reference evidence="3" key="1">
    <citation type="journal article" date="2019" name="Int. J. Syst. Evol. Microbiol.">
        <title>The Global Catalogue of Microorganisms (GCM) 10K type strain sequencing project: providing services to taxonomists for standard genome sequencing and annotation.</title>
        <authorList>
            <consortium name="The Broad Institute Genomics Platform"/>
            <consortium name="The Broad Institute Genome Sequencing Center for Infectious Disease"/>
            <person name="Wu L."/>
            <person name="Ma J."/>
        </authorList>
    </citation>
    <scope>NUCLEOTIDE SEQUENCE [LARGE SCALE GENOMIC DNA]</scope>
    <source>
        <strain evidence="3">KCTC 42805</strain>
    </source>
</reference>
<protein>
    <submittedName>
        <fullName evidence="2">Rpn family recombination-promoting nuclease/putative transposase</fullName>
    </submittedName>
</protein>
<dbReference type="InterPro" id="IPR051699">
    <property type="entry name" value="Rpn/YhgA-like_nuclease"/>
</dbReference>
<gene>
    <name evidence="2" type="ORF">ACFSUS_13865</name>
</gene>
<accession>A0ABW5M573</accession>
<comment type="caution">
    <text evidence="2">The sequence shown here is derived from an EMBL/GenBank/DDBJ whole genome shotgun (WGS) entry which is preliminary data.</text>
</comment>
<evidence type="ECO:0000259" key="1">
    <source>
        <dbReference type="Pfam" id="PF04754"/>
    </source>
</evidence>
<keyword evidence="3" id="KW-1185">Reference proteome</keyword>
<dbReference type="EMBL" id="JBHULN010000007">
    <property type="protein sequence ID" value="MFD2571727.1"/>
    <property type="molecule type" value="Genomic_DNA"/>
</dbReference>